<reference evidence="1" key="3">
    <citation type="submission" date="2025-09" db="UniProtKB">
        <authorList>
            <consortium name="Ensembl"/>
        </authorList>
    </citation>
    <scope>IDENTIFICATION</scope>
</reference>
<proteinExistence type="predicted"/>
<protein>
    <submittedName>
        <fullName evidence="1">Uncharacterized protein</fullName>
    </submittedName>
</protein>
<sequence length="111" mass="12717">MCSWAMRLPCASRSPMMVIAPRLISATRNTSEFVRSSMRREFVRWGGRVSCLTHSRYTGGDCMRALLESSYDAPDISGVAHGLLFRVLAQKTFKIMLAWRDCTSFYLCQYF</sequence>
<dbReference type="GeneTree" id="ENSGT00940000161068"/>
<reference evidence="1" key="2">
    <citation type="submission" date="2025-08" db="UniProtKB">
        <authorList>
            <consortium name="Ensembl"/>
        </authorList>
    </citation>
    <scope>IDENTIFICATION</scope>
</reference>
<dbReference type="Proteomes" id="UP000007875">
    <property type="component" value="Unassembled WGS sequence"/>
</dbReference>
<keyword evidence="2" id="KW-1185">Reference proteome</keyword>
<dbReference type="Ensembl" id="ENSCSAVT00000006921.1">
    <property type="protein sequence ID" value="ENSCSAVP00000006834.1"/>
    <property type="gene ID" value="ENSCSAVG00000004078.1"/>
</dbReference>
<dbReference type="HOGENOM" id="CLU_2157481_0_0_1"/>
<organism evidence="1 2">
    <name type="scientific">Ciona savignyi</name>
    <name type="common">Pacific transparent sea squirt</name>
    <dbReference type="NCBI Taxonomy" id="51511"/>
    <lineage>
        <taxon>Eukaryota</taxon>
        <taxon>Metazoa</taxon>
        <taxon>Chordata</taxon>
        <taxon>Tunicata</taxon>
        <taxon>Ascidiacea</taxon>
        <taxon>Phlebobranchia</taxon>
        <taxon>Cionidae</taxon>
        <taxon>Ciona</taxon>
    </lineage>
</organism>
<evidence type="ECO:0000313" key="2">
    <source>
        <dbReference type="Proteomes" id="UP000007875"/>
    </source>
</evidence>
<accession>H2YNC7</accession>
<reference evidence="2" key="1">
    <citation type="submission" date="2003-08" db="EMBL/GenBank/DDBJ databases">
        <authorList>
            <person name="Birren B."/>
            <person name="Nusbaum C."/>
            <person name="Abebe A."/>
            <person name="Abouelleil A."/>
            <person name="Adekoya E."/>
            <person name="Ait-zahra M."/>
            <person name="Allen N."/>
            <person name="Allen T."/>
            <person name="An P."/>
            <person name="Anderson M."/>
            <person name="Anderson S."/>
            <person name="Arachchi H."/>
            <person name="Armbruster J."/>
            <person name="Bachantsang P."/>
            <person name="Baldwin J."/>
            <person name="Barry A."/>
            <person name="Bayul T."/>
            <person name="Blitshsteyn B."/>
            <person name="Bloom T."/>
            <person name="Blye J."/>
            <person name="Boguslavskiy L."/>
            <person name="Borowsky M."/>
            <person name="Boukhgalter B."/>
            <person name="Brunache A."/>
            <person name="Butler J."/>
            <person name="Calixte N."/>
            <person name="Calvo S."/>
            <person name="Camarata J."/>
            <person name="Campo K."/>
            <person name="Chang J."/>
            <person name="Cheshatsang Y."/>
            <person name="Citroen M."/>
            <person name="Collymore A."/>
            <person name="Considine T."/>
            <person name="Cook A."/>
            <person name="Cooke P."/>
            <person name="Corum B."/>
            <person name="Cuomo C."/>
            <person name="David R."/>
            <person name="Dawoe T."/>
            <person name="Degray S."/>
            <person name="Dodge S."/>
            <person name="Dooley K."/>
            <person name="Dorje P."/>
            <person name="Dorjee K."/>
            <person name="Dorris L."/>
            <person name="Duffey N."/>
            <person name="Dupes A."/>
            <person name="Elkins T."/>
            <person name="Engels R."/>
            <person name="Erickson J."/>
            <person name="Farina A."/>
            <person name="Faro S."/>
            <person name="Ferreira P."/>
            <person name="Fischer H."/>
            <person name="Fitzgerald M."/>
            <person name="Foley K."/>
            <person name="Gage D."/>
            <person name="Galagan J."/>
            <person name="Gearin G."/>
            <person name="Gnerre S."/>
            <person name="Gnirke A."/>
            <person name="Goyette A."/>
            <person name="Graham J."/>
            <person name="Grandbois E."/>
            <person name="Gyaltsen K."/>
            <person name="Hafez N."/>
            <person name="Hagopian D."/>
            <person name="Hagos B."/>
            <person name="Hall J."/>
            <person name="Hatcher B."/>
            <person name="Heller A."/>
            <person name="Higgins H."/>
            <person name="Honan T."/>
            <person name="Horn A."/>
            <person name="Houde N."/>
            <person name="Hughes L."/>
            <person name="Hulme W."/>
            <person name="Husby E."/>
            <person name="Iliev I."/>
            <person name="Jaffe D."/>
            <person name="Jones C."/>
            <person name="Kamal M."/>
            <person name="Kamat A."/>
            <person name="Kamvysselis M."/>
            <person name="Karlsson E."/>
            <person name="Kells C."/>
            <person name="Kieu A."/>
            <person name="Kisner P."/>
            <person name="Kodira C."/>
            <person name="Kulbokas E."/>
            <person name="Labutti K."/>
            <person name="Lama D."/>
            <person name="Landers T."/>
            <person name="Leger J."/>
            <person name="Levine S."/>
            <person name="Lewis D."/>
            <person name="Lewis T."/>
            <person name="Lindblad-toh K."/>
            <person name="Liu X."/>
            <person name="Lokyitsang T."/>
            <person name="Lokyitsang Y."/>
            <person name="Lucien O."/>
            <person name="Lui A."/>
            <person name="Ma L.J."/>
            <person name="Mabbitt R."/>
            <person name="Macdonald J."/>
            <person name="Maclean C."/>
            <person name="Major J."/>
            <person name="Manning J."/>
            <person name="Marabella R."/>
            <person name="Maru K."/>
            <person name="Matthews C."/>
            <person name="Mauceli E."/>
            <person name="Mccarthy M."/>
            <person name="Mcdonough S."/>
            <person name="Mcghee T."/>
            <person name="Meldrim J."/>
            <person name="Meneus L."/>
            <person name="Mesirov J."/>
            <person name="Mihalev A."/>
            <person name="Mihova T."/>
            <person name="Mikkelsen T."/>
            <person name="Mlenga V."/>
            <person name="Moru K."/>
            <person name="Mozes J."/>
            <person name="Mulrain L."/>
            <person name="Munson G."/>
            <person name="Naylor J."/>
            <person name="Newes C."/>
            <person name="Nguyen C."/>
            <person name="Nguyen N."/>
            <person name="Nguyen T."/>
            <person name="Nicol R."/>
            <person name="Nielsen C."/>
            <person name="Nizzari M."/>
            <person name="Norbu C."/>
            <person name="Norbu N."/>
            <person name="O'donnell P."/>
            <person name="Okoawo O."/>
            <person name="O'leary S."/>
            <person name="Omotosho B."/>
            <person name="O'neill K."/>
            <person name="Osman S."/>
            <person name="Parker S."/>
            <person name="Perrin D."/>
            <person name="Phunkhang P."/>
            <person name="Piqani B."/>
            <person name="Purcell S."/>
            <person name="Rachupka T."/>
            <person name="Ramasamy U."/>
            <person name="Rameau R."/>
            <person name="Ray V."/>
            <person name="Raymond C."/>
            <person name="Retta R."/>
            <person name="Richardson S."/>
            <person name="Rise C."/>
            <person name="Rodriguez J."/>
            <person name="Rogers J."/>
            <person name="Rogov P."/>
            <person name="Rutman M."/>
            <person name="Schupbach R."/>
            <person name="Seaman C."/>
            <person name="Settipalli S."/>
            <person name="Sharpe T."/>
            <person name="Sheridan J."/>
            <person name="Sherpa N."/>
            <person name="Shi J."/>
            <person name="Smirnov S."/>
            <person name="Smith C."/>
            <person name="Sougnez C."/>
            <person name="Spencer B."/>
            <person name="Stalker J."/>
            <person name="Stange-thomann N."/>
            <person name="Stavropoulos S."/>
            <person name="Stetson K."/>
            <person name="Stone C."/>
            <person name="Stone S."/>
            <person name="Stubbs M."/>
            <person name="Talamas J."/>
            <person name="Tchuinga P."/>
            <person name="Tenzing P."/>
            <person name="Tesfaye S."/>
            <person name="Theodore J."/>
            <person name="Thoulutsang Y."/>
            <person name="Topham K."/>
            <person name="Towey S."/>
            <person name="Tsamla T."/>
            <person name="Tsomo N."/>
            <person name="Vallee D."/>
            <person name="Vassiliev H."/>
            <person name="Venkataraman V."/>
            <person name="Vinson J."/>
            <person name="Vo A."/>
            <person name="Wade C."/>
            <person name="Wang S."/>
            <person name="Wangchuk T."/>
            <person name="Wangdi T."/>
            <person name="Whittaker C."/>
            <person name="Wilkinson J."/>
            <person name="Wu Y."/>
            <person name="Wyman D."/>
            <person name="Yadav S."/>
            <person name="Yang S."/>
            <person name="Yang X."/>
            <person name="Yeager S."/>
            <person name="Yee E."/>
            <person name="Young G."/>
            <person name="Zainoun J."/>
            <person name="Zembeck L."/>
            <person name="Zimmer A."/>
            <person name="Zody M."/>
            <person name="Lander E."/>
        </authorList>
    </citation>
    <scope>NUCLEOTIDE SEQUENCE [LARGE SCALE GENOMIC DNA]</scope>
</reference>
<evidence type="ECO:0000313" key="1">
    <source>
        <dbReference type="Ensembl" id="ENSCSAVP00000006834.1"/>
    </source>
</evidence>
<name>H2YNC7_CIOSA</name>
<dbReference type="AlphaFoldDB" id="H2YNC7"/>